<organism evidence="2 3">
    <name type="scientific">Toxocara canis</name>
    <name type="common">Canine roundworm</name>
    <dbReference type="NCBI Taxonomy" id="6265"/>
    <lineage>
        <taxon>Eukaryota</taxon>
        <taxon>Metazoa</taxon>
        <taxon>Ecdysozoa</taxon>
        <taxon>Nematoda</taxon>
        <taxon>Chromadorea</taxon>
        <taxon>Rhabditida</taxon>
        <taxon>Spirurina</taxon>
        <taxon>Ascaridomorpha</taxon>
        <taxon>Ascaridoidea</taxon>
        <taxon>Toxocaridae</taxon>
        <taxon>Toxocara</taxon>
    </lineage>
</organism>
<keyword evidence="2" id="KW-1185">Reference proteome</keyword>
<dbReference type="Proteomes" id="UP000050794">
    <property type="component" value="Unassembled WGS sequence"/>
</dbReference>
<reference evidence="1 2" key="2">
    <citation type="submission" date="2018-11" db="EMBL/GenBank/DDBJ databases">
        <authorList>
            <consortium name="Pathogen Informatics"/>
        </authorList>
    </citation>
    <scope>NUCLEOTIDE SEQUENCE [LARGE SCALE GENOMIC DNA]</scope>
</reference>
<dbReference type="EMBL" id="UYWY01022782">
    <property type="protein sequence ID" value="VDM46645.1"/>
    <property type="molecule type" value="Genomic_DNA"/>
</dbReference>
<reference evidence="3" key="1">
    <citation type="submission" date="2016-06" db="UniProtKB">
        <authorList>
            <consortium name="WormBaseParasite"/>
        </authorList>
    </citation>
    <scope>IDENTIFICATION</scope>
</reference>
<evidence type="ECO:0000313" key="3">
    <source>
        <dbReference type="WBParaSite" id="TCNE_0001532501-mRNA-1"/>
    </source>
</evidence>
<name>A0A183V3K4_TOXCA</name>
<evidence type="ECO:0000313" key="2">
    <source>
        <dbReference type="Proteomes" id="UP000050794"/>
    </source>
</evidence>
<sequence length="75" mass="8550">MKESVESLFALIKLKGPKELSQSESMTRSPKRSGEVDYCQGDRTAFSFLEGLCACDDDLNRVVGFEERQREKRES</sequence>
<dbReference type="AlphaFoldDB" id="A0A183V3K4"/>
<protein>
    <submittedName>
        <fullName evidence="1 3">Uncharacterized protein</fullName>
    </submittedName>
</protein>
<dbReference type="WBParaSite" id="TCNE_0001532501-mRNA-1">
    <property type="protein sequence ID" value="TCNE_0001532501-mRNA-1"/>
    <property type="gene ID" value="TCNE_0001532501"/>
</dbReference>
<proteinExistence type="predicted"/>
<accession>A0A183V3K4</accession>
<gene>
    <name evidence="1" type="ORF">TCNE_LOCUS15324</name>
</gene>
<evidence type="ECO:0000313" key="1">
    <source>
        <dbReference type="EMBL" id="VDM46645.1"/>
    </source>
</evidence>